<evidence type="ECO:0000256" key="1">
    <source>
        <dbReference type="SAM" id="Phobius"/>
    </source>
</evidence>
<feature type="transmembrane region" description="Helical" evidence="1">
    <location>
        <begin position="45"/>
        <end position="66"/>
    </location>
</feature>
<dbReference type="Proteomes" id="UP000272464">
    <property type="component" value="Unassembled WGS sequence"/>
</dbReference>
<keyword evidence="1" id="KW-0812">Transmembrane</keyword>
<dbReference type="Pfam" id="PF13160">
    <property type="entry name" value="DUF3995"/>
    <property type="match status" value="1"/>
</dbReference>
<keyword evidence="1" id="KW-0472">Membrane</keyword>
<keyword evidence="3" id="KW-1185">Reference proteome</keyword>
<feature type="transmembrane region" description="Helical" evidence="1">
    <location>
        <begin position="78"/>
        <end position="97"/>
    </location>
</feature>
<evidence type="ECO:0000313" key="3">
    <source>
        <dbReference type="Proteomes" id="UP000272464"/>
    </source>
</evidence>
<comment type="caution">
    <text evidence="2">The sequence shown here is derived from an EMBL/GenBank/DDBJ whole genome shotgun (WGS) entry which is preliminary data.</text>
</comment>
<evidence type="ECO:0000313" key="2">
    <source>
        <dbReference type="EMBL" id="RUT31994.1"/>
    </source>
</evidence>
<keyword evidence="1" id="KW-1133">Transmembrane helix</keyword>
<protein>
    <submittedName>
        <fullName evidence="2">DUF3995 domain-containing protein</fullName>
    </submittedName>
</protein>
<sequence length="139" mass="15235">MDVLSVVIALILFILSALHIYWIFGGRWGTTAAIPSRGEEPLFRPSAISTGVVALLLALAAWLVLELGAVKPVLFPEVLLRIGGWLIGAVFTLRAIGDFRWVGFFKKTKGTTFARMDSVFFSPLCLFLGLSVLLIAAWR</sequence>
<dbReference type="OrthoDB" id="8590912at2"/>
<reference evidence="2 3" key="1">
    <citation type="submission" date="2018-12" db="EMBL/GenBank/DDBJ databases">
        <authorList>
            <person name="Sun L."/>
            <person name="Chen Z."/>
        </authorList>
    </citation>
    <scope>NUCLEOTIDE SEQUENCE [LARGE SCALE GENOMIC DNA]</scope>
    <source>
        <strain evidence="2 3">3-5-3</strain>
    </source>
</reference>
<dbReference type="AlphaFoldDB" id="A0A3S1DY46"/>
<gene>
    <name evidence="2" type="ORF">EJP77_10905</name>
</gene>
<organism evidence="2 3">
    <name type="scientific">Paenibacillus zeisoli</name>
    <dbReference type="NCBI Taxonomy" id="2496267"/>
    <lineage>
        <taxon>Bacteria</taxon>
        <taxon>Bacillati</taxon>
        <taxon>Bacillota</taxon>
        <taxon>Bacilli</taxon>
        <taxon>Bacillales</taxon>
        <taxon>Paenibacillaceae</taxon>
        <taxon>Paenibacillus</taxon>
    </lineage>
</organism>
<name>A0A3S1DY46_9BACL</name>
<dbReference type="EMBL" id="RZNX01000003">
    <property type="protein sequence ID" value="RUT31994.1"/>
    <property type="molecule type" value="Genomic_DNA"/>
</dbReference>
<accession>A0A3S1DY46</accession>
<feature type="transmembrane region" description="Helical" evidence="1">
    <location>
        <begin position="6"/>
        <end position="24"/>
    </location>
</feature>
<proteinExistence type="predicted"/>
<feature type="transmembrane region" description="Helical" evidence="1">
    <location>
        <begin position="118"/>
        <end position="138"/>
    </location>
</feature>
<dbReference type="InterPro" id="IPR025058">
    <property type="entry name" value="DUF3995"/>
</dbReference>